<dbReference type="InterPro" id="IPR005759">
    <property type="entry name" value="Nth"/>
</dbReference>
<evidence type="ECO:0000256" key="7">
    <source>
        <dbReference type="ARBA" id="ARBA00023014"/>
    </source>
</evidence>
<dbReference type="InterPro" id="IPR004035">
    <property type="entry name" value="Endouclease-III_FeS-bd_BS"/>
</dbReference>
<dbReference type="InterPro" id="IPR023170">
    <property type="entry name" value="HhH_base_excis_C"/>
</dbReference>
<dbReference type="CDD" id="cd00056">
    <property type="entry name" value="ENDO3c"/>
    <property type="match status" value="1"/>
</dbReference>
<evidence type="ECO:0000256" key="10">
    <source>
        <dbReference type="ARBA" id="ARBA00023239"/>
    </source>
</evidence>
<evidence type="ECO:0000256" key="14">
    <source>
        <dbReference type="SAM" id="MobiDB-lite"/>
    </source>
</evidence>
<comment type="catalytic activity">
    <reaction evidence="13">
        <text>2'-deoxyribonucleotide-(2'-deoxyribose 5'-phosphate)-2'-deoxyribonucleotide-DNA = a 3'-end 2'-deoxyribonucleotide-(2,3-dehydro-2,3-deoxyribose 5'-phosphate)-DNA + a 5'-end 5'-phospho-2'-deoxyribonucleoside-DNA + H(+)</text>
        <dbReference type="Rhea" id="RHEA:66592"/>
        <dbReference type="Rhea" id="RHEA-COMP:13180"/>
        <dbReference type="Rhea" id="RHEA-COMP:16897"/>
        <dbReference type="Rhea" id="RHEA-COMP:17067"/>
        <dbReference type="ChEBI" id="CHEBI:15378"/>
        <dbReference type="ChEBI" id="CHEBI:136412"/>
        <dbReference type="ChEBI" id="CHEBI:157695"/>
        <dbReference type="ChEBI" id="CHEBI:167181"/>
        <dbReference type="EC" id="4.2.99.18"/>
    </reaction>
</comment>
<sequence length="281" mass="32710">MHDLSRLIDRMESALNANDFLRLTALEDLHKNEGGDPFKILIGTILSSRTRDENTTKAIIRLFKRFKGAKDISKADPEDIKEEISCVGFYNVKAIRIKEVARIIEEKFQGKVPDNEEELLKLPGVGRKTANCVLVYAFQKSAIPVDTHVHRISNRLGLVNTKTPQETEREMTKYVDKKYWIKLNSTFVRYGQNICLPKRPKCNHCNLTNMCKYYAEMTITEGEERERERERERGGDDKSNRGMKEKNERRGEQYKSNITIEKRIHLPHIRYFILFGICIAN</sequence>
<dbReference type="Gene3D" id="1.10.1670.10">
    <property type="entry name" value="Helix-hairpin-Helix base-excision DNA repair enzymes (C-terminal)"/>
    <property type="match status" value="1"/>
</dbReference>
<evidence type="ECO:0000256" key="4">
    <source>
        <dbReference type="ARBA" id="ARBA00022763"/>
    </source>
</evidence>
<keyword evidence="8 13" id="KW-0238">DNA-binding</keyword>
<keyword evidence="16" id="KW-0255">Endonuclease</keyword>
<feature type="binding site" evidence="13">
    <location>
        <position position="211"/>
    </location>
    <ligand>
        <name>[4Fe-4S] cluster</name>
        <dbReference type="ChEBI" id="CHEBI:49883"/>
    </ligand>
</feature>
<evidence type="ECO:0000256" key="13">
    <source>
        <dbReference type="HAMAP-Rule" id="MF_00942"/>
    </source>
</evidence>
<keyword evidence="5 13" id="KW-0378">Hydrolase</keyword>
<dbReference type="InterPro" id="IPR000445">
    <property type="entry name" value="HhH_motif"/>
</dbReference>
<evidence type="ECO:0000256" key="11">
    <source>
        <dbReference type="ARBA" id="ARBA00023295"/>
    </source>
</evidence>
<evidence type="ECO:0000256" key="1">
    <source>
        <dbReference type="ARBA" id="ARBA00008343"/>
    </source>
</evidence>
<reference evidence="16 17" key="1">
    <citation type="submission" date="2019-02" db="EMBL/GenBank/DDBJ databases">
        <authorList>
            <person name="Lehtovirta-Morley E L."/>
        </authorList>
    </citation>
    <scope>NUCLEOTIDE SEQUENCE [LARGE SCALE GENOMIC DNA]</scope>
    <source>
        <strain evidence="16">NFRAN1</strain>
    </source>
</reference>
<evidence type="ECO:0000256" key="3">
    <source>
        <dbReference type="ARBA" id="ARBA00022723"/>
    </source>
</evidence>
<feature type="binding site" evidence="13">
    <location>
        <position position="202"/>
    </location>
    <ligand>
        <name>[4Fe-4S] cluster</name>
        <dbReference type="ChEBI" id="CHEBI:49883"/>
    </ligand>
</feature>
<dbReference type="EMBL" id="LR216287">
    <property type="protein sequence ID" value="VFJ14096.1"/>
    <property type="molecule type" value="Genomic_DNA"/>
</dbReference>
<keyword evidence="16" id="KW-0540">Nuclease</keyword>
<dbReference type="FunFam" id="1.10.1670.10:FF:000001">
    <property type="entry name" value="Endonuclease III"/>
    <property type="match status" value="1"/>
</dbReference>
<dbReference type="HAMAP" id="MF_00942">
    <property type="entry name" value="Nth"/>
    <property type="match status" value="1"/>
</dbReference>
<dbReference type="EC" id="4.2.99.18" evidence="13"/>
<evidence type="ECO:0000313" key="16">
    <source>
        <dbReference type="EMBL" id="VFJ14096.1"/>
    </source>
</evidence>
<evidence type="ECO:0000256" key="5">
    <source>
        <dbReference type="ARBA" id="ARBA00022801"/>
    </source>
</evidence>
<dbReference type="FunFam" id="1.10.340.30:FF:000001">
    <property type="entry name" value="Endonuclease III"/>
    <property type="match status" value="1"/>
</dbReference>
<comment type="cofactor">
    <cofactor evidence="13">
        <name>[4Fe-4S] cluster</name>
        <dbReference type="ChEBI" id="CHEBI:49883"/>
    </cofactor>
    <text evidence="13">Binds 1 [4Fe-4S] cluster.</text>
</comment>
<dbReference type="GO" id="GO:0046872">
    <property type="term" value="F:metal ion binding"/>
    <property type="evidence" value="ECO:0007669"/>
    <property type="project" value="UniProtKB-KW"/>
</dbReference>
<dbReference type="Pfam" id="PF00730">
    <property type="entry name" value="HhH-GPD"/>
    <property type="match status" value="1"/>
</dbReference>
<dbReference type="AlphaFoldDB" id="A0A484IGM4"/>
<dbReference type="SUPFAM" id="SSF48150">
    <property type="entry name" value="DNA-glycosylase"/>
    <property type="match status" value="1"/>
</dbReference>
<feature type="region of interest" description="Disordered" evidence="14">
    <location>
        <begin position="222"/>
        <end position="252"/>
    </location>
</feature>
<keyword evidence="10 13" id="KW-0456">Lyase</keyword>
<proteinExistence type="inferred from homology"/>
<keyword evidence="17" id="KW-1185">Reference proteome</keyword>
<gene>
    <name evidence="16" type="primary">pdg</name>
    <name evidence="13" type="synonym">nth</name>
    <name evidence="16" type="ORF">NFRAN_1774</name>
</gene>
<organism evidence="16 17">
    <name type="scientific">Candidatus Nitrosocosmicus franklandianus</name>
    <dbReference type="NCBI Taxonomy" id="1798806"/>
    <lineage>
        <taxon>Archaea</taxon>
        <taxon>Nitrososphaerota</taxon>
        <taxon>Nitrososphaeria</taxon>
        <taxon>Nitrososphaerales</taxon>
        <taxon>Nitrososphaeraceae</taxon>
        <taxon>Candidatus Nitrosocosmicus</taxon>
    </lineage>
</organism>
<evidence type="ECO:0000256" key="6">
    <source>
        <dbReference type="ARBA" id="ARBA00023004"/>
    </source>
</evidence>
<dbReference type="GO" id="GO:0006285">
    <property type="term" value="P:base-excision repair, AP site formation"/>
    <property type="evidence" value="ECO:0007669"/>
    <property type="project" value="TreeGrafter"/>
</dbReference>
<feature type="binding site" evidence="13">
    <location>
        <position position="195"/>
    </location>
    <ligand>
        <name>[4Fe-4S] cluster</name>
        <dbReference type="ChEBI" id="CHEBI:49883"/>
    </ligand>
</feature>
<keyword evidence="11 13" id="KW-0326">Glycosidase</keyword>
<keyword evidence="6 13" id="KW-0408">Iron</keyword>
<dbReference type="Pfam" id="PF00633">
    <property type="entry name" value="HHH"/>
    <property type="match status" value="1"/>
</dbReference>
<dbReference type="SMART" id="SM00478">
    <property type="entry name" value="ENDO3c"/>
    <property type="match status" value="1"/>
</dbReference>
<comment type="function">
    <text evidence="13">DNA repair enzyme that has both DNA N-glycosylase activity and AP-lyase activity. The DNA N-glycosylase activity releases various damaged pyrimidines from DNA by cleaving the N-glycosidic bond, leaving an AP (apurinic/apyrimidinic) site. The AP-lyase activity cleaves the phosphodiester bond 3' to the AP site by a beta-elimination, leaving a 3'-terminal unsaturated sugar and a product with a terminal 5'-phosphate.</text>
</comment>
<comment type="similarity">
    <text evidence="1 13">Belongs to the Nth/MutY family.</text>
</comment>
<dbReference type="GO" id="GO:0006289">
    <property type="term" value="P:nucleotide-excision repair"/>
    <property type="evidence" value="ECO:0007669"/>
    <property type="project" value="TreeGrafter"/>
</dbReference>
<dbReference type="GO" id="GO:0000703">
    <property type="term" value="F:oxidized pyrimidine nucleobase lesion DNA N-glycosylase activity"/>
    <property type="evidence" value="ECO:0007669"/>
    <property type="project" value="TreeGrafter"/>
</dbReference>
<dbReference type="Gene3D" id="1.10.340.30">
    <property type="entry name" value="Hypothetical protein, domain 2"/>
    <property type="match status" value="1"/>
</dbReference>
<protein>
    <recommendedName>
        <fullName evidence="13">Endonuclease III</fullName>
        <ecNumber evidence="13">4.2.99.18</ecNumber>
    </recommendedName>
    <alternativeName>
        <fullName evidence="13">DNA-(apurinic or apyrimidinic site) lyase</fullName>
    </alternativeName>
</protein>
<accession>A0A484IGM4</accession>
<dbReference type="PANTHER" id="PTHR43286">
    <property type="entry name" value="ENDONUCLEASE III-LIKE PROTEIN 1"/>
    <property type="match status" value="1"/>
</dbReference>
<evidence type="ECO:0000313" key="17">
    <source>
        <dbReference type="Proteomes" id="UP000294299"/>
    </source>
</evidence>
<keyword evidence="9 13" id="KW-0234">DNA repair</keyword>
<comment type="catalytic activity">
    <reaction evidence="12">
        <text>Hydrolyzes mismatched double-stranded DNA and polynucleotides, releasing free thymine.</text>
        <dbReference type="EC" id="3.2.2.29"/>
    </reaction>
</comment>
<dbReference type="GO" id="GO:0141016">
    <property type="term" value="F:G/T mismatch-specific thymine-DNA glycosylase activity"/>
    <property type="evidence" value="ECO:0007669"/>
    <property type="project" value="UniProtKB-EC"/>
</dbReference>
<feature type="domain" description="HhH-GPD" evidence="15">
    <location>
        <begin position="46"/>
        <end position="193"/>
    </location>
</feature>
<evidence type="ECO:0000259" key="15">
    <source>
        <dbReference type="SMART" id="SM00478"/>
    </source>
</evidence>
<dbReference type="GO" id="GO:0003677">
    <property type="term" value="F:DNA binding"/>
    <property type="evidence" value="ECO:0007669"/>
    <property type="project" value="UniProtKB-UniRule"/>
</dbReference>
<feature type="binding site" evidence="13">
    <location>
        <position position="205"/>
    </location>
    <ligand>
        <name>[4Fe-4S] cluster</name>
        <dbReference type="ChEBI" id="CHEBI:49883"/>
    </ligand>
</feature>
<dbReference type="Proteomes" id="UP000294299">
    <property type="component" value="Chromosome NFRAN"/>
</dbReference>
<keyword evidence="4 13" id="KW-0227">DNA damage</keyword>
<keyword evidence="2 13" id="KW-0004">4Fe-4S</keyword>
<keyword evidence="3 13" id="KW-0479">Metal-binding</keyword>
<keyword evidence="7 13" id="KW-0411">Iron-sulfur</keyword>
<dbReference type="InterPro" id="IPR011257">
    <property type="entry name" value="DNA_glycosylase"/>
</dbReference>
<evidence type="ECO:0000256" key="12">
    <source>
        <dbReference type="ARBA" id="ARBA00052915"/>
    </source>
</evidence>
<dbReference type="KEGG" id="nfn:NFRAN_1774"/>
<dbReference type="PROSITE" id="PS01155">
    <property type="entry name" value="ENDONUCLEASE_III_2"/>
    <property type="match status" value="1"/>
</dbReference>
<dbReference type="GO" id="GO:0140078">
    <property type="term" value="F:class I DNA-(apurinic or apyrimidinic site) endonuclease activity"/>
    <property type="evidence" value="ECO:0007669"/>
    <property type="project" value="UniProtKB-EC"/>
</dbReference>
<evidence type="ECO:0000256" key="9">
    <source>
        <dbReference type="ARBA" id="ARBA00023204"/>
    </source>
</evidence>
<dbReference type="PANTHER" id="PTHR43286:SF1">
    <property type="entry name" value="ENDONUCLEASE III-LIKE PROTEIN 1"/>
    <property type="match status" value="1"/>
</dbReference>
<dbReference type="InterPro" id="IPR003265">
    <property type="entry name" value="HhH-GPD_domain"/>
</dbReference>
<evidence type="ECO:0000256" key="2">
    <source>
        <dbReference type="ARBA" id="ARBA00022485"/>
    </source>
</evidence>
<name>A0A484IGM4_9ARCH</name>
<dbReference type="PROSITE" id="PS00764">
    <property type="entry name" value="ENDONUCLEASE_III_1"/>
    <property type="match status" value="1"/>
</dbReference>
<dbReference type="InterPro" id="IPR004036">
    <property type="entry name" value="Endonuclease-III-like_CS2"/>
</dbReference>
<evidence type="ECO:0000256" key="8">
    <source>
        <dbReference type="ARBA" id="ARBA00023125"/>
    </source>
</evidence>
<dbReference type="GO" id="GO:0051539">
    <property type="term" value="F:4 iron, 4 sulfur cluster binding"/>
    <property type="evidence" value="ECO:0007669"/>
    <property type="project" value="UniProtKB-UniRule"/>
</dbReference>